<organism evidence="3 4">
    <name type="scientific">Cyanidium caldarium</name>
    <name type="common">Red alga</name>
    <dbReference type="NCBI Taxonomy" id="2771"/>
    <lineage>
        <taxon>Eukaryota</taxon>
        <taxon>Rhodophyta</taxon>
        <taxon>Bangiophyceae</taxon>
        <taxon>Cyanidiales</taxon>
        <taxon>Cyanidiaceae</taxon>
        <taxon>Cyanidium</taxon>
    </lineage>
</organism>
<dbReference type="PANTHER" id="PTHR11079:SF156">
    <property type="entry name" value="INACTIVE TRNA-SPECIFIC ADENOSINE DEAMINASE-LIKE PROTEIN 3-RELATED"/>
    <property type="match status" value="1"/>
</dbReference>
<name>A0AAV9J089_CYACA</name>
<evidence type="ECO:0000256" key="1">
    <source>
        <dbReference type="ARBA" id="ARBA00022694"/>
    </source>
</evidence>
<sequence>MPSFRRCIDEREAAQRKAVEPTSFLRVWVIEAVPQHAQALLRHLARALPPDTATEHIRRVQRDGDRRVWIFVAPVSSDVPDPGATDEGRSTETWLWQTPEWRMEWTVPHSLHIRRVPAHAPLTRAQMLHWSRQHWPVAYRPTAPEPAELTPAEERYALTCLSWLERQIHRMKRGTVIPDDLEEEEEKDAALLARTTITASATADGKGDRPPGVICYALGAHAPMRCIDAASQRFLAHSETDTACTHNEYMLTGLDMYTVREPCVGCAMALTHSRIRRVFFIRRDLQFGGIGRVGVHRLRALNHRYEAFQRVDAE</sequence>
<dbReference type="GO" id="GO:0005737">
    <property type="term" value="C:cytoplasm"/>
    <property type="evidence" value="ECO:0007669"/>
    <property type="project" value="TreeGrafter"/>
</dbReference>
<proteinExistence type="inferred from homology"/>
<evidence type="ECO:0000313" key="3">
    <source>
        <dbReference type="EMBL" id="KAK4537811.1"/>
    </source>
</evidence>
<dbReference type="GO" id="GO:0005634">
    <property type="term" value="C:nucleus"/>
    <property type="evidence" value="ECO:0007669"/>
    <property type="project" value="TreeGrafter"/>
</dbReference>
<dbReference type="EMBL" id="JANCYW010000014">
    <property type="protein sequence ID" value="KAK4537811.1"/>
    <property type="molecule type" value="Genomic_DNA"/>
</dbReference>
<dbReference type="Proteomes" id="UP001301350">
    <property type="component" value="Unassembled WGS sequence"/>
</dbReference>
<reference evidence="3 4" key="1">
    <citation type="submission" date="2022-07" db="EMBL/GenBank/DDBJ databases">
        <title>Genome-wide signatures of adaptation to extreme environments.</title>
        <authorList>
            <person name="Cho C.H."/>
            <person name="Yoon H.S."/>
        </authorList>
    </citation>
    <scope>NUCLEOTIDE SEQUENCE [LARGE SCALE GENOMIC DNA]</scope>
    <source>
        <strain evidence="3 4">DBV 063 E5</strain>
    </source>
</reference>
<accession>A0AAV9J089</accession>
<evidence type="ECO:0008006" key="5">
    <source>
        <dbReference type="Google" id="ProtNLM"/>
    </source>
</evidence>
<protein>
    <recommendedName>
        <fullName evidence="5">CMP/dCMP-type deaminase domain-containing protein</fullName>
    </recommendedName>
</protein>
<dbReference type="PANTHER" id="PTHR11079">
    <property type="entry name" value="CYTOSINE DEAMINASE FAMILY MEMBER"/>
    <property type="match status" value="1"/>
</dbReference>
<comment type="caution">
    <text evidence="3">The sequence shown here is derived from an EMBL/GenBank/DDBJ whole genome shotgun (WGS) entry which is preliminary data.</text>
</comment>
<evidence type="ECO:0000313" key="4">
    <source>
        <dbReference type="Proteomes" id="UP001301350"/>
    </source>
</evidence>
<keyword evidence="4" id="KW-1185">Reference proteome</keyword>
<comment type="similarity">
    <text evidence="2">Belongs to the cytidine and deoxycytidylate deaminase family. ADAT3 subfamily.</text>
</comment>
<dbReference type="GO" id="GO:0008033">
    <property type="term" value="P:tRNA processing"/>
    <property type="evidence" value="ECO:0007669"/>
    <property type="project" value="UniProtKB-KW"/>
</dbReference>
<dbReference type="GO" id="GO:0052717">
    <property type="term" value="F:tRNA-specific adenosine-34 deaminase activity"/>
    <property type="evidence" value="ECO:0007669"/>
    <property type="project" value="TreeGrafter"/>
</dbReference>
<dbReference type="AlphaFoldDB" id="A0AAV9J089"/>
<gene>
    <name evidence="3" type="ORF">CDCA_CDCA14G3836</name>
</gene>
<keyword evidence="1" id="KW-0819">tRNA processing</keyword>
<dbReference type="Gene3D" id="3.40.140.10">
    <property type="entry name" value="Cytidine Deaminase, domain 2"/>
    <property type="match status" value="1"/>
</dbReference>
<dbReference type="SUPFAM" id="SSF53927">
    <property type="entry name" value="Cytidine deaminase-like"/>
    <property type="match status" value="1"/>
</dbReference>
<dbReference type="InterPro" id="IPR016193">
    <property type="entry name" value="Cytidine_deaminase-like"/>
</dbReference>
<evidence type="ECO:0000256" key="2">
    <source>
        <dbReference type="ARBA" id="ARBA00038160"/>
    </source>
</evidence>